<proteinExistence type="predicted"/>
<evidence type="ECO:0000313" key="3">
    <source>
        <dbReference type="Proteomes" id="UP000613160"/>
    </source>
</evidence>
<feature type="transmembrane region" description="Helical" evidence="1">
    <location>
        <begin position="45"/>
        <end position="65"/>
    </location>
</feature>
<comment type="caution">
    <text evidence="2">The sequence shown here is derived from an EMBL/GenBank/DDBJ whole genome shotgun (WGS) entry which is preliminary data.</text>
</comment>
<keyword evidence="1" id="KW-0812">Transmembrane</keyword>
<gene>
    <name evidence="2" type="ORF">GCM10011335_48560</name>
</gene>
<feature type="transmembrane region" description="Helical" evidence="1">
    <location>
        <begin position="12"/>
        <end position="33"/>
    </location>
</feature>
<dbReference type="EMBL" id="BMJJ01000016">
    <property type="protein sequence ID" value="GGD40160.1"/>
    <property type="molecule type" value="Genomic_DNA"/>
</dbReference>
<keyword evidence="3" id="KW-1185">Reference proteome</keyword>
<organism evidence="2 3">
    <name type="scientific">Aureimonas glaciei</name>
    <dbReference type="NCBI Taxonomy" id="1776957"/>
    <lineage>
        <taxon>Bacteria</taxon>
        <taxon>Pseudomonadati</taxon>
        <taxon>Pseudomonadota</taxon>
        <taxon>Alphaproteobacteria</taxon>
        <taxon>Hyphomicrobiales</taxon>
        <taxon>Aurantimonadaceae</taxon>
        <taxon>Aureimonas</taxon>
    </lineage>
</organism>
<name>A0A916YCT0_9HYPH</name>
<sequence length="111" mass="11467">MTNDPAPSAPGMPEVIVGLVLLAVVGIGGAFAVMRLDIDPVIRGIILTSLSGIGGMAGFAGAHLLRIRSWAAFGVRRTSGRWVRRGILLGILAFLAKGAAILAYVQVTGDE</sequence>
<dbReference type="Proteomes" id="UP000613160">
    <property type="component" value="Unassembled WGS sequence"/>
</dbReference>
<feature type="transmembrane region" description="Helical" evidence="1">
    <location>
        <begin position="86"/>
        <end position="105"/>
    </location>
</feature>
<accession>A0A916YCT0</accession>
<dbReference type="RefSeq" id="WP_210319331.1">
    <property type="nucleotide sequence ID" value="NZ_BMJJ01000016.1"/>
</dbReference>
<dbReference type="AlphaFoldDB" id="A0A916YCT0"/>
<keyword evidence="1" id="KW-1133">Transmembrane helix</keyword>
<reference evidence="2" key="1">
    <citation type="journal article" date="2014" name="Int. J. Syst. Evol. Microbiol.">
        <title>Complete genome sequence of Corynebacterium casei LMG S-19264T (=DSM 44701T), isolated from a smear-ripened cheese.</title>
        <authorList>
            <consortium name="US DOE Joint Genome Institute (JGI-PGF)"/>
            <person name="Walter F."/>
            <person name="Albersmeier A."/>
            <person name="Kalinowski J."/>
            <person name="Ruckert C."/>
        </authorList>
    </citation>
    <scope>NUCLEOTIDE SEQUENCE</scope>
    <source>
        <strain evidence="2">CGMCC 1.15493</strain>
    </source>
</reference>
<reference evidence="2" key="2">
    <citation type="submission" date="2020-09" db="EMBL/GenBank/DDBJ databases">
        <authorList>
            <person name="Sun Q."/>
            <person name="Zhou Y."/>
        </authorList>
    </citation>
    <scope>NUCLEOTIDE SEQUENCE</scope>
    <source>
        <strain evidence="2">CGMCC 1.15493</strain>
    </source>
</reference>
<evidence type="ECO:0000256" key="1">
    <source>
        <dbReference type="SAM" id="Phobius"/>
    </source>
</evidence>
<evidence type="ECO:0000313" key="2">
    <source>
        <dbReference type="EMBL" id="GGD40160.1"/>
    </source>
</evidence>
<protein>
    <recommendedName>
        <fullName evidence="4">Transmembrane protein</fullName>
    </recommendedName>
</protein>
<evidence type="ECO:0008006" key="4">
    <source>
        <dbReference type="Google" id="ProtNLM"/>
    </source>
</evidence>
<keyword evidence="1" id="KW-0472">Membrane</keyword>